<keyword evidence="1" id="KW-1133">Transmembrane helix</keyword>
<proteinExistence type="predicted"/>
<gene>
    <name evidence="2" type="ORF">A2834_01630</name>
</gene>
<evidence type="ECO:0000313" key="2">
    <source>
        <dbReference type="EMBL" id="OGF62008.1"/>
    </source>
</evidence>
<dbReference type="AlphaFoldDB" id="A0A1F5VFJ1"/>
<feature type="transmembrane region" description="Helical" evidence="1">
    <location>
        <begin position="39"/>
        <end position="57"/>
    </location>
</feature>
<feature type="transmembrane region" description="Helical" evidence="1">
    <location>
        <begin position="142"/>
        <end position="166"/>
    </location>
</feature>
<dbReference type="STRING" id="1798325.A2834_01630"/>
<accession>A0A1F5VFJ1</accession>
<organism evidence="2 3">
    <name type="scientific">Candidatus Giovannonibacteria bacterium RIFCSPHIGHO2_01_FULL_45_23</name>
    <dbReference type="NCBI Taxonomy" id="1798325"/>
    <lineage>
        <taxon>Bacteria</taxon>
        <taxon>Candidatus Giovannoniibacteriota</taxon>
    </lineage>
</organism>
<dbReference type="Proteomes" id="UP000179251">
    <property type="component" value="Unassembled WGS sequence"/>
</dbReference>
<reference evidence="2 3" key="1">
    <citation type="journal article" date="2016" name="Nat. Commun.">
        <title>Thousands of microbial genomes shed light on interconnected biogeochemical processes in an aquifer system.</title>
        <authorList>
            <person name="Anantharaman K."/>
            <person name="Brown C.T."/>
            <person name="Hug L.A."/>
            <person name="Sharon I."/>
            <person name="Castelle C.J."/>
            <person name="Probst A.J."/>
            <person name="Thomas B.C."/>
            <person name="Singh A."/>
            <person name="Wilkins M.J."/>
            <person name="Karaoz U."/>
            <person name="Brodie E.L."/>
            <person name="Williams K.H."/>
            <person name="Hubbard S.S."/>
            <person name="Banfield J.F."/>
        </authorList>
    </citation>
    <scope>NUCLEOTIDE SEQUENCE [LARGE SCALE GENOMIC DNA]</scope>
</reference>
<protein>
    <submittedName>
        <fullName evidence="2">Uncharacterized protein</fullName>
    </submittedName>
</protein>
<sequence length="180" mass="19956">MNVLNFLGFVDFTSTIWNLVAYAGMVVILFGVKSKNYRPHLIGFGAVILTFFAFLFLRDYILTSLQLLIAISGVLEIFGVNKKVSTTIFSVLSAVLFITLIFGGYVPDALRWLGVFGALGIAFGLIFVPHRLGFVSMALGGALLVIYAPFVGAWVFFFLNLIFTILNLQMVMRLNKEQPI</sequence>
<keyword evidence="1" id="KW-0472">Membrane</keyword>
<feature type="transmembrane region" description="Helical" evidence="1">
    <location>
        <begin position="12"/>
        <end position="32"/>
    </location>
</feature>
<evidence type="ECO:0000256" key="1">
    <source>
        <dbReference type="SAM" id="Phobius"/>
    </source>
</evidence>
<evidence type="ECO:0000313" key="3">
    <source>
        <dbReference type="Proteomes" id="UP000179251"/>
    </source>
</evidence>
<name>A0A1F5VFJ1_9BACT</name>
<feature type="transmembrane region" description="Helical" evidence="1">
    <location>
        <begin position="87"/>
        <end position="106"/>
    </location>
</feature>
<comment type="caution">
    <text evidence="2">The sequence shown here is derived from an EMBL/GenBank/DDBJ whole genome shotgun (WGS) entry which is preliminary data.</text>
</comment>
<feature type="transmembrane region" description="Helical" evidence="1">
    <location>
        <begin position="112"/>
        <end position="130"/>
    </location>
</feature>
<keyword evidence="1" id="KW-0812">Transmembrane</keyword>
<dbReference type="EMBL" id="MFHD01000023">
    <property type="protein sequence ID" value="OGF62008.1"/>
    <property type="molecule type" value="Genomic_DNA"/>
</dbReference>